<dbReference type="InterPro" id="IPR019734">
    <property type="entry name" value="TPR_rpt"/>
</dbReference>
<evidence type="ECO:0000313" key="2">
    <source>
        <dbReference type="EMBL" id="KKN22294.1"/>
    </source>
</evidence>
<dbReference type="InterPro" id="IPR029044">
    <property type="entry name" value="Nucleotide-diphossugar_trans"/>
</dbReference>
<dbReference type="Pfam" id="PF00515">
    <property type="entry name" value="TPR_1"/>
    <property type="match status" value="1"/>
</dbReference>
<name>A0A0F9NWW1_9ZZZZ</name>
<dbReference type="PROSITE" id="PS50005">
    <property type="entry name" value="TPR"/>
    <property type="match status" value="1"/>
</dbReference>
<dbReference type="Gene3D" id="1.25.40.10">
    <property type="entry name" value="Tetratricopeptide repeat domain"/>
    <property type="match status" value="1"/>
</dbReference>
<evidence type="ECO:0000259" key="1">
    <source>
        <dbReference type="Pfam" id="PF00535"/>
    </source>
</evidence>
<dbReference type="InterPro" id="IPR001173">
    <property type="entry name" value="Glyco_trans_2-like"/>
</dbReference>
<accession>A0A0F9NWW1</accession>
<dbReference type="AlphaFoldDB" id="A0A0F9NWW1"/>
<gene>
    <name evidence="2" type="ORF">LCGC14_0916780</name>
</gene>
<feature type="domain" description="Glycosyltransferase 2-like" evidence="1">
    <location>
        <begin position="12"/>
        <end position="138"/>
    </location>
</feature>
<feature type="non-terminal residue" evidence="2">
    <location>
        <position position="1"/>
    </location>
</feature>
<dbReference type="PROSITE" id="PS50293">
    <property type="entry name" value="TPR_REGION"/>
    <property type="match status" value="1"/>
</dbReference>
<comment type="caution">
    <text evidence="2">The sequence shown here is derived from an EMBL/GenBank/DDBJ whole genome shotgun (WGS) entry which is preliminary data.</text>
</comment>
<dbReference type="PANTHER" id="PTHR43630">
    <property type="entry name" value="POLY-BETA-1,6-N-ACETYL-D-GLUCOSAMINE SYNTHASE"/>
    <property type="match status" value="1"/>
</dbReference>
<dbReference type="CDD" id="cd02511">
    <property type="entry name" value="Beta4Glucosyltransferase"/>
    <property type="match status" value="1"/>
</dbReference>
<reference evidence="2" key="1">
    <citation type="journal article" date="2015" name="Nature">
        <title>Complex archaea that bridge the gap between prokaryotes and eukaryotes.</title>
        <authorList>
            <person name="Spang A."/>
            <person name="Saw J.H."/>
            <person name="Jorgensen S.L."/>
            <person name="Zaremba-Niedzwiedzka K."/>
            <person name="Martijn J."/>
            <person name="Lind A.E."/>
            <person name="van Eijk R."/>
            <person name="Schleper C."/>
            <person name="Guy L."/>
            <person name="Ettema T.J."/>
        </authorList>
    </citation>
    <scope>NUCLEOTIDE SEQUENCE</scope>
</reference>
<dbReference type="PANTHER" id="PTHR43630:SF2">
    <property type="entry name" value="GLYCOSYLTRANSFERASE"/>
    <property type="match status" value="1"/>
</dbReference>
<proteinExistence type="predicted"/>
<sequence>RMRIKTHPTICCCMIVKNEAQNLPLVIGSVKALVDRVVVVDTGSDDGTPEVARELGAEVYLHPWEGPFDFSAARNIAHGYASEDWILVMDGDDELEPSDVDLVRSLAAREDVDVWCFLAISTNTAGMEAGTHWLPRLYRNGKGFHWEGRVHNQLKTTSPQTCAGVRVYHYGYGLKPAEMRKKWRRSARLLVTTLREEPENYFQHYNFAVVLSNLKREGAALKHLQIVIDGSPTDSEVNKAVLLMCLYLKAQIRRRIAERLSAQKKWEKAAQEFELAENACMAALGLDSSFPDCLMLLGELINRRGNEPLAAVRACKDYLAAVVELRAKPRPHNLIINTMNLDYAGYYQLGRAYFKSAQVRGTNGEQEHAGLDFTMAASNFQQAVWKAPDNIKFSQLFELYGCLAFCLMQCGRFEEGIETYRSMLRVMPKPHPEILNNMGTAYGRLNQPRKARECYRKALEIDPKYAAALHNLKEAGGEIAA</sequence>
<protein>
    <recommendedName>
        <fullName evidence="1">Glycosyltransferase 2-like domain-containing protein</fullName>
    </recommendedName>
</protein>
<dbReference type="SUPFAM" id="SSF53448">
    <property type="entry name" value="Nucleotide-diphospho-sugar transferases"/>
    <property type="match status" value="1"/>
</dbReference>
<dbReference type="InterPro" id="IPR011990">
    <property type="entry name" value="TPR-like_helical_dom_sf"/>
</dbReference>
<organism evidence="2">
    <name type="scientific">marine sediment metagenome</name>
    <dbReference type="NCBI Taxonomy" id="412755"/>
    <lineage>
        <taxon>unclassified sequences</taxon>
        <taxon>metagenomes</taxon>
        <taxon>ecological metagenomes</taxon>
    </lineage>
</organism>
<dbReference type="Pfam" id="PF00535">
    <property type="entry name" value="Glycos_transf_2"/>
    <property type="match status" value="1"/>
</dbReference>
<dbReference type="SMART" id="SM00028">
    <property type="entry name" value="TPR"/>
    <property type="match status" value="3"/>
</dbReference>
<dbReference type="Gene3D" id="3.90.550.10">
    <property type="entry name" value="Spore Coat Polysaccharide Biosynthesis Protein SpsA, Chain A"/>
    <property type="match status" value="1"/>
</dbReference>
<dbReference type="SUPFAM" id="SSF48452">
    <property type="entry name" value="TPR-like"/>
    <property type="match status" value="2"/>
</dbReference>
<dbReference type="EMBL" id="LAZR01003074">
    <property type="protein sequence ID" value="KKN22294.1"/>
    <property type="molecule type" value="Genomic_DNA"/>
</dbReference>